<name>A0A940M6X5_9ACTN</name>
<dbReference type="RefSeq" id="WP_209339078.1">
    <property type="nucleotide sequence ID" value="NZ_JAGIQL010000019.1"/>
</dbReference>
<dbReference type="InterPro" id="IPR000639">
    <property type="entry name" value="Epox_hydrolase-like"/>
</dbReference>
<accession>A0A940M6X5</accession>
<sequence>MAPVIPGFEYHRVPVADGVSLSAAVGGAGPAIVLLHGFPQTHLMWRHVAARLAADHTVICPDLRGYGASGKPAEDGQDTYSKRTMGEDVVALARALGHDRFALAGHDRGALVAFRAAFDHPSAVTHLACLDVLPTLDMWEAMHGAAAAVGFHLYLMAQPPGLPERMIAAAPDAFFGHFLDVWTNDPAALPADVRAAYLDACRGAVPSIVADYRASAGIDVRHDEADRAAGNRLAMPVAVLQQDWGAALGYDAAALWGAWAADLRHTTVTCGHFMAEEAPDEVTKALRDLIG</sequence>
<dbReference type="AlphaFoldDB" id="A0A940M6X5"/>
<dbReference type="PANTHER" id="PTHR43329">
    <property type="entry name" value="EPOXIDE HYDROLASE"/>
    <property type="match status" value="1"/>
</dbReference>
<evidence type="ECO:0000259" key="2">
    <source>
        <dbReference type="Pfam" id="PF00561"/>
    </source>
</evidence>
<proteinExistence type="predicted"/>
<gene>
    <name evidence="3" type="ORF">JFN87_07295</name>
</gene>
<feature type="domain" description="AB hydrolase-1" evidence="2">
    <location>
        <begin position="30"/>
        <end position="141"/>
    </location>
</feature>
<keyword evidence="1 3" id="KW-0378">Hydrolase</keyword>
<dbReference type="Pfam" id="PF00561">
    <property type="entry name" value="Abhydrolase_1"/>
    <property type="match status" value="1"/>
</dbReference>
<dbReference type="Proteomes" id="UP000670475">
    <property type="component" value="Unassembled WGS sequence"/>
</dbReference>
<dbReference type="GO" id="GO:0016787">
    <property type="term" value="F:hydrolase activity"/>
    <property type="evidence" value="ECO:0007669"/>
    <property type="project" value="UniProtKB-KW"/>
</dbReference>
<dbReference type="SUPFAM" id="SSF53474">
    <property type="entry name" value="alpha/beta-Hydrolases"/>
    <property type="match status" value="1"/>
</dbReference>
<comment type="caution">
    <text evidence="3">The sequence shown here is derived from an EMBL/GenBank/DDBJ whole genome shotgun (WGS) entry which is preliminary data.</text>
</comment>
<dbReference type="EMBL" id="JAGIQL010000019">
    <property type="protein sequence ID" value="MBP0457304.1"/>
    <property type="molecule type" value="Genomic_DNA"/>
</dbReference>
<dbReference type="InterPro" id="IPR000073">
    <property type="entry name" value="AB_hydrolase_1"/>
</dbReference>
<dbReference type="InterPro" id="IPR029058">
    <property type="entry name" value="AB_hydrolase_fold"/>
</dbReference>
<evidence type="ECO:0000313" key="3">
    <source>
        <dbReference type="EMBL" id="MBP0457304.1"/>
    </source>
</evidence>
<evidence type="ECO:0000313" key="4">
    <source>
        <dbReference type="Proteomes" id="UP000670475"/>
    </source>
</evidence>
<dbReference type="Gene3D" id="3.40.50.1820">
    <property type="entry name" value="alpha/beta hydrolase"/>
    <property type="match status" value="1"/>
</dbReference>
<keyword evidence="4" id="KW-1185">Reference proteome</keyword>
<organism evidence="3 4">
    <name type="scientific">Streptomyces montanisoli</name>
    <dbReference type="NCBI Taxonomy" id="2798581"/>
    <lineage>
        <taxon>Bacteria</taxon>
        <taxon>Bacillati</taxon>
        <taxon>Actinomycetota</taxon>
        <taxon>Actinomycetes</taxon>
        <taxon>Kitasatosporales</taxon>
        <taxon>Streptomycetaceae</taxon>
        <taxon>Streptomyces</taxon>
    </lineage>
</organism>
<evidence type="ECO:0000256" key="1">
    <source>
        <dbReference type="ARBA" id="ARBA00022801"/>
    </source>
</evidence>
<reference evidence="3" key="1">
    <citation type="submission" date="2021-03" db="EMBL/GenBank/DDBJ databases">
        <title>Whole genome sequence of Streptomyces bomunensis MMS17-BM035.</title>
        <authorList>
            <person name="Lee J.H."/>
        </authorList>
    </citation>
    <scope>NUCLEOTIDE SEQUENCE</scope>
    <source>
        <strain evidence="3">MMS17-BM035</strain>
    </source>
</reference>
<dbReference type="PRINTS" id="PR00412">
    <property type="entry name" value="EPOXHYDRLASE"/>
</dbReference>
<protein>
    <submittedName>
        <fullName evidence="3">Alpha/beta hydrolase</fullName>
    </submittedName>
</protein>